<protein>
    <submittedName>
        <fullName evidence="1">Phage capsid protein</fullName>
    </submittedName>
</protein>
<organism evidence="1 2">
    <name type="scientific">Rhodoferax aquaticus</name>
    <dbReference type="NCBI Taxonomy" id="2527691"/>
    <lineage>
        <taxon>Bacteria</taxon>
        <taxon>Pseudomonadati</taxon>
        <taxon>Pseudomonadota</taxon>
        <taxon>Betaproteobacteria</taxon>
        <taxon>Burkholderiales</taxon>
        <taxon>Comamonadaceae</taxon>
        <taxon>Rhodoferax</taxon>
    </lineage>
</organism>
<reference evidence="2" key="2">
    <citation type="journal article" date="2020" name="Int. J. Syst. Evol. Microbiol.">
        <title>Genomic insights into a novel species Rhodoferax aquaticus sp. nov., isolated from freshwater.</title>
        <authorList>
            <person name="Li T."/>
            <person name="Zhuo Y."/>
            <person name="Jin C.Z."/>
            <person name="Wu X."/>
            <person name="Ko S.R."/>
            <person name="Jin F.J."/>
            <person name="Ahn C.Y."/>
            <person name="Oh H.M."/>
            <person name="Lee H.G."/>
            <person name="Jin L."/>
        </authorList>
    </citation>
    <scope>NUCLEOTIDE SEQUENCE [LARGE SCALE GENOMIC DNA]</scope>
    <source>
        <strain evidence="2">Gr-4</strain>
    </source>
</reference>
<reference evidence="2" key="1">
    <citation type="submission" date="2019-02" db="EMBL/GenBank/DDBJ databases">
        <title>Complete genome sequence of Rhodoferax sp. Gr-4.</title>
        <authorList>
            <person name="Jin L."/>
        </authorList>
    </citation>
    <scope>NUCLEOTIDE SEQUENCE [LARGE SCALE GENOMIC DNA]</scope>
    <source>
        <strain evidence="2">Gr-4</strain>
    </source>
</reference>
<dbReference type="RefSeq" id="WP_142812465.1">
    <property type="nucleotide sequence ID" value="NZ_CP036282.1"/>
</dbReference>
<evidence type="ECO:0000313" key="1">
    <source>
        <dbReference type="EMBL" id="QDL55307.1"/>
    </source>
</evidence>
<dbReference type="Proteomes" id="UP000317365">
    <property type="component" value="Chromosome"/>
</dbReference>
<gene>
    <name evidence="1" type="ORF">EXZ61_14650</name>
</gene>
<dbReference type="InterPro" id="IPR053738">
    <property type="entry name" value="Lambda_capsid_assembly"/>
</dbReference>
<evidence type="ECO:0000313" key="2">
    <source>
        <dbReference type="Proteomes" id="UP000317365"/>
    </source>
</evidence>
<dbReference type="KEGG" id="rhg:EXZ61_14650"/>
<accession>A0A515ERK4</accession>
<dbReference type="EMBL" id="CP036282">
    <property type="protein sequence ID" value="QDL55307.1"/>
    <property type="molecule type" value="Genomic_DNA"/>
</dbReference>
<dbReference type="Gene3D" id="3.90.1690.10">
    <property type="entry name" value="phage-related protein like domain"/>
    <property type="match status" value="1"/>
</dbReference>
<proteinExistence type="predicted"/>
<dbReference type="AlphaFoldDB" id="A0A515ERK4"/>
<sequence length="315" mass="33742">MATTAFAINPELTAVAIGYKNRDIDMIADIVLPRILTPKKFAYTKYNQADGYTVPSTRVGRKSDPTMVDFGGIIVNDECVDFGLDDLVPNDEIEAWNAMDKPETAVSPLAKSTSLLTGLVLLDREIRVAGTVFSAGSYSGSNQATLSGTGQWSDFANSNPLDALLAALDVPLFRPNTVVLGQAVWTKLRQHPRVIQAANASAQTGGAITRQQLADLLEVRDVVVGTGFVNTARRGQAATFARVWGKHCALLYVGTDLANADQPCFGFTAQFGDRIAMTMQSSKGLRGGQQIRSGESVKEVISANDAGYFFQNAVA</sequence>
<keyword evidence="2" id="KW-1185">Reference proteome</keyword>
<name>A0A515ERK4_9BURK</name>